<proteinExistence type="predicted"/>
<dbReference type="STRING" id="1798.AWC30_04560"/>
<gene>
    <name evidence="2" type="ORF">AWC30_04560</name>
</gene>
<dbReference type="Pfam" id="PF01381">
    <property type="entry name" value="HTH_3"/>
    <property type="match status" value="1"/>
</dbReference>
<dbReference type="InterPro" id="IPR010982">
    <property type="entry name" value="Lambda_DNA-bd_dom_sf"/>
</dbReference>
<reference evidence="2 3" key="1">
    <citation type="submission" date="2016-01" db="EMBL/GenBank/DDBJ databases">
        <title>The new phylogeny of the genus Mycobacterium.</title>
        <authorList>
            <person name="Tarcisio F."/>
            <person name="Conor M."/>
            <person name="Antonella G."/>
            <person name="Elisabetta G."/>
            <person name="Giulia F.S."/>
            <person name="Sara T."/>
            <person name="Anna F."/>
            <person name="Clotilde B."/>
            <person name="Roberto B."/>
            <person name="Veronica D.S."/>
            <person name="Fabio R."/>
            <person name="Monica P."/>
            <person name="Olivier J."/>
            <person name="Enrico T."/>
            <person name="Nicola S."/>
        </authorList>
    </citation>
    <scope>NUCLEOTIDE SEQUENCE [LARGE SCALE GENOMIC DNA]</scope>
    <source>
        <strain evidence="2 3">DSM 44153</strain>
    </source>
</reference>
<dbReference type="OrthoDB" id="5194757at2"/>
<dbReference type="Proteomes" id="UP000193090">
    <property type="component" value="Unassembled WGS sequence"/>
</dbReference>
<evidence type="ECO:0000259" key="1">
    <source>
        <dbReference type="PROSITE" id="PS50943"/>
    </source>
</evidence>
<sequence length="67" mass="6987">MPVIAGLAERIAARRIDLQLTQQSLAELAGVSRSSVQAVEYGAGSVKLELVAAIADVLGLDLEVSPR</sequence>
<feature type="domain" description="HTH cro/C1-type" evidence="1">
    <location>
        <begin position="11"/>
        <end position="65"/>
    </location>
</feature>
<accession>A0A1X2EPE7</accession>
<evidence type="ECO:0000313" key="3">
    <source>
        <dbReference type="Proteomes" id="UP000193090"/>
    </source>
</evidence>
<dbReference type="SUPFAM" id="SSF47413">
    <property type="entry name" value="lambda repressor-like DNA-binding domains"/>
    <property type="match status" value="1"/>
</dbReference>
<dbReference type="AlphaFoldDB" id="A0A1X2EPE7"/>
<keyword evidence="3" id="KW-1185">Reference proteome</keyword>
<dbReference type="InterPro" id="IPR001387">
    <property type="entry name" value="Cro/C1-type_HTH"/>
</dbReference>
<protein>
    <recommendedName>
        <fullName evidence="1">HTH cro/C1-type domain-containing protein</fullName>
    </recommendedName>
</protein>
<name>A0A1X2EPE7_9MYCO</name>
<dbReference type="SMART" id="SM00530">
    <property type="entry name" value="HTH_XRE"/>
    <property type="match status" value="1"/>
</dbReference>
<dbReference type="CDD" id="cd00093">
    <property type="entry name" value="HTH_XRE"/>
    <property type="match status" value="1"/>
</dbReference>
<organism evidence="2 3">
    <name type="scientific">Mycolicibacillus trivialis</name>
    <dbReference type="NCBI Taxonomy" id="1798"/>
    <lineage>
        <taxon>Bacteria</taxon>
        <taxon>Bacillati</taxon>
        <taxon>Actinomycetota</taxon>
        <taxon>Actinomycetes</taxon>
        <taxon>Mycobacteriales</taxon>
        <taxon>Mycobacteriaceae</taxon>
        <taxon>Mycolicibacillus</taxon>
    </lineage>
</organism>
<comment type="caution">
    <text evidence="2">The sequence shown here is derived from an EMBL/GenBank/DDBJ whole genome shotgun (WGS) entry which is preliminary data.</text>
</comment>
<dbReference type="EMBL" id="LQPZ01000011">
    <property type="protein sequence ID" value="ORX07549.1"/>
    <property type="molecule type" value="Genomic_DNA"/>
</dbReference>
<evidence type="ECO:0000313" key="2">
    <source>
        <dbReference type="EMBL" id="ORX07549.1"/>
    </source>
</evidence>
<dbReference type="Gene3D" id="1.10.260.40">
    <property type="entry name" value="lambda repressor-like DNA-binding domains"/>
    <property type="match status" value="1"/>
</dbReference>
<dbReference type="PROSITE" id="PS50943">
    <property type="entry name" value="HTH_CROC1"/>
    <property type="match status" value="1"/>
</dbReference>
<dbReference type="GO" id="GO:0003677">
    <property type="term" value="F:DNA binding"/>
    <property type="evidence" value="ECO:0007669"/>
    <property type="project" value="InterPro"/>
</dbReference>